<dbReference type="EMBL" id="CP036268">
    <property type="protein sequence ID" value="QDT38617.1"/>
    <property type="molecule type" value="Genomic_DNA"/>
</dbReference>
<evidence type="ECO:0000313" key="2">
    <source>
        <dbReference type="EMBL" id="QDT38617.1"/>
    </source>
</evidence>
<sequence length="85" mass="9431">MNDDDGTQFRGPTIGTQVFSIFIAMIVGVFVAIVTILFFEMLFRTNKEAMLVALVFAVILGSGYGLRLRRVALRSAKDTRVNQSD</sequence>
<evidence type="ECO:0000256" key="1">
    <source>
        <dbReference type="SAM" id="Phobius"/>
    </source>
</evidence>
<reference evidence="2 3" key="1">
    <citation type="submission" date="2019-02" db="EMBL/GenBank/DDBJ databases">
        <title>Deep-cultivation of Planctomycetes and their phenomic and genomic characterization uncovers novel biology.</title>
        <authorList>
            <person name="Wiegand S."/>
            <person name="Jogler M."/>
            <person name="Boedeker C."/>
            <person name="Pinto D."/>
            <person name="Vollmers J."/>
            <person name="Rivas-Marin E."/>
            <person name="Kohn T."/>
            <person name="Peeters S.H."/>
            <person name="Heuer A."/>
            <person name="Rast P."/>
            <person name="Oberbeckmann S."/>
            <person name="Bunk B."/>
            <person name="Jeske O."/>
            <person name="Meyerdierks A."/>
            <person name="Storesund J.E."/>
            <person name="Kallscheuer N."/>
            <person name="Luecker S."/>
            <person name="Lage O.M."/>
            <person name="Pohl T."/>
            <person name="Merkel B.J."/>
            <person name="Hornburger P."/>
            <person name="Mueller R.-W."/>
            <person name="Bruemmer F."/>
            <person name="Labrenz M."/>
            <person name="Spormann A.M."/>
            <person name="Op den Camp H."/>
            <person name="Overmann J."/>
            <person name="Amann R."/>
            <person name="Jetten M.S.M."/>
            <person name="Mascher T."/>
            <person name="Medema M.H."/>
            <person name="Devos D.P."/>
            <person name="Kaster A.-K."/>
            <person name="Ovreas L."/>
            <person name="Rohde M."/>
            <person name="Galperin M.Y."/>
            <person name="Jogler C."/>
        </authorList>
    </citation>
    <scope>NUCLEOTIDE SEQUENCE [LARGE SCALE GENOMIC DNA]</scope>
    <source>
        <strain evidence="2 3">Pan189</strain>
    </source>
</reference>
<name>A0A517R440_9PLAN</name>
<proteinExistence type="predicted"/>
<accession>A0A517R440</accession>
<dbReference type="RefSeq" id="WP_145364708.1">
    <property type="nucleotide sequence ID" value="NZ_CP036268.1"/>
</dbReference>
<dbReference type="AlphaFoldDB" id="A0A517R440"/>
<keyword evidence="3" id="KW-1185">Reference proteome</keyword>
<keyword evidence="1" id="KW-1133">Transmembrane helix</keyword>
<organism evidence="2 3">
    <name type="scientific">Stratiformator vulcanicus</name>
    <dbReference type="NCBI Taxonomy" id="2527980"/>
    <lineage>
        <taxon>Bacteria</taxon>
        <taxon>Pseudomonadati</taxon>
        <taxon>Planctomycetota</taxon>
        <taxon>Planctomycetia</taxon>
        <taxon>Planctomycetales</taxon>
        <taxon>Planctomycetaceae</taxon>
        <taxon>Stratiformator</taxon>
    </lineage>
</organism>
<feature type="transmembrane region" description="Helical" evidence="1">
    <location>
        <begin position="49"/>
        <end position="66"/>
    </location>
</feature>
<protein>
    <submittedName>
        <fullName evidence="2">Uncharacterized protein</fullName>
    </submittedName>
</protein>
<keyword evidence="1" id="KW-0472">Membrane</keyword>
<keyword evidence="1" id="KW-0812">Transmembrane</keyword>
<gene>
    <name evidence="2" type="ORF">Pan189_30120</name>
</gene>
<dbReference type="KEGG" id="svp:Pan189_30120"/>
<evidence type="ECO:0000313" key="3">
    <source>
        <dbReference type="Proteomes" id="UP000317318"/>
    </source>
</evidence>
<dbReference type="Proteomes" id="UP000317318">
    <property type="component" value="Chromosome"/>
</dbReference>
<feature type="transmembrane region" description="Helical" evidence="1">
    <location>
        <begin position="21"/>
        <end position="43"/>
    </location>
</feature>